<reference evidence="2" key="1">
    <citation type="journal article" date="2019" name="Int. J. Syst. Evol. Microbiol.">
        <title>The Global Catalogue of Microorganisms (GCM) 10K type strain sequencing project: providing services to taxonomists for standard genome sequencing and annotation.</title>
        <authorList>
            <consortium name="The Broad Institute Genomics Platform"/>
            <consortium name="The Broad Institute Genome Sequencing Center for Infectious Disease"/>
            <person name="Wu L."/>
            <person name="Ma J."/>
        </authorList>
    </citation>
    <scope>NUCLEOTIDE SEQUENCE [LARGE SCALE GENOMIC DNA]</scope>
    <source>
        <strain evidence="2">KCTC 42423</strain>
    </source>
</reference>
<keyword evidence="2" id="KW-1185">Reference proteome</keyword>
<dbReference type="EMBL" id="JBHULX010000045">
    <property type="protein sequence ID" value="MFD2593307.1"/>
    <property type="molecule type" value="Genomic_DNA"/>
</dbReference>
<dbReference type="Proteomes" id="UP001597459">
    <property type="component" value="Unassembled WGS sequence"/>
</dbReference>
<proteinExistence type="predicted"/>
<organism evidence="1 2">
    <name type="scientific">Aquimarina hainanensis</name>
    <dbReference type="NCBI Taxonomy" id="1578017"/>
    <lineage>
        <taxon>Bacteria</taxon>
        <taxon>Pseudomonadati</taxon>
        <taxon>Bacteroidota</taxon>
        <taxon>Flavobacteriia</taxon>
        <taxon>Flavobacteriales</taxon>
        <taxon>Flavobacteriaceae</taxon>
        <taxon>Aquimarina</taxon>
    </lineage>
</organism>
<name>A0ABW5NE29_9FLAO</name>
<comment type="caution">
    <text evidence="1">The sequence shown here is derived from an EMBL/GenBank/DDBJ whole genome shotgun (WGS) entry which is preliminary data.</text>
</comment>
<accession>A0ABW5NE29</accession>
<evidence type="ECO:0000313" key="1">
    <source>
        <dbReference type="EMBL" id="MFD2593307.1"/>
    </source>
</evidence>
<gene>
    <name evidence="1" type="ORF">ACFSTE_20895</name>
</gene>
<sequence>MIRNSYILSLCFSLILFISCSEGEIINQPIDFSAAMQNCTNDSSNSFVFYKIKDDNKEFLSLNFTSTSFNINTIPSKPVTVPLNSSTNIVTYRAFNKVINGDTYFCSSIPPSDANVINEFISTNGTAVITYTLKTTTDTTEIHSRTVDLFNITLEGADINYRVEKLSLGTDEVVIDK</sequence>
<dbReference type="PROSITE" id="PS51257">
    <property type="entry name" value="PROKAR_LIPOPROTEIN"/>
    <property type="match status" value="1"/>
</dbReference>
<dbReference type="RefSeq" id="WP_378298386.1">
    <property type="nucleotide sequence ID" value="NZ_JBHULX010000045.1"/>
</dbReference>
<protein>
    <submittedName>
        <fullName evidence="1">Uncharacterized protein</fullName>
    </submittedName>
</protein>
<evidence type="ECO:0000313" key="2">
    <source>
        <dbReference type="Proteomes" id="UP001597459"/>
    </source>
</evidence>